<keyword evidence="3" id="KW-1185">Reference proteome</keyword>
<dbReference type="EMBL" id="BMNA01000003">
    <property type="protein sequence ID" value="GGL98813.1"/>
    <property type="molecule type" value="Genomic_DNA"/>
</dbReference>
<reference evidence="2" key="2">
    <citation type="submission" date="2020-09" db="EMBL/GenBank/DDBJ databases">
        <authorList>
            <person name="Sun Q."/>
            <person name="Zhou Y."/>
        </authorList>
    </citation>
    <scope>NUCLEOTIDE SEQUENCE</scope>
    <source>
        <strain evidence="2">CGMCC 4.7308</strain>
    </source>
</reference>
<gene>
    <name evidence="2" type="ORF">GCM10011594_18410</name>
</gene>
<evidence type="ECO:0000313" key="3">
    <source>
        <dbReference type="Proteomes" id="UP000655208"/>
    </source>
</evidence>
<sequence length="131" mass="14166">MSEHESSGIDPEDLERFARAAAEQLRGAFGQFGRLFEGTGGTPSWSGLFDDAGRRPRSRPEPETTGATGDGVWVVYTVDGSGSARIEQVYAAELDALRANRNNTDESRKVRFLPYGMPVSVLDTPEDGAEA</sequence>
<dbReference type="RefSeq" id="WP_188941209.1">
    <property type="nucleotide sequence ID" value="NZ_BMNA01000003.1"/>
</dbReference>
<feature type="compositionally biased region" description="Basic and acidic residues" evidence="1">
    <location>
        <begin position="51"/>
        <end position="62"/>
    </location>
</feature>
<evidence type="ECO:0000256" key="1">
    <source>
        <dbReference type="SAM" id="MobiDB-lite"/>
    </source>
</evidence>
<organism evidence="2 3">
    <name type="scientific">Nakamurella endophytica</name>
    <dbReference type="NCBI Taxonomy" id="1748367"/>
    <lineage>
        <taxon>Bacteria</taxon>
        <taxon>Bacillati</taxon>
        <taxon>Actinomycetota</taxon>
        <taxon>Actinomycetes</taxon>
        <taxon>Nakamurellales</taxon>
        <taxon>Nakamurellaceae</taxon>
        <taxon>Nakamurella</taxon>
    </lineage>
</organism>
<reference evidence="2" key="1">
    <citation type="journal article" date="2014" name="Int. J. Syst. Evol. Microbiol.">
        <title>Complete genome sequence of Corynebacterium casei LMG S-19264T (=DSM 44701T), isolated from a smear-ripened cheese.</title>
        <authorList>
            <consortium name="US DOE Joint Genome Institute (JGI-PGF)"/>
            <person name="Walter F."/>
            <person name="Albersmeier A."/>
            <person name="Kalinowski J."/>
            <person name="Ruckert C."/>
        </authorList>
    </citation>
    <scope>NUCLEOTIDE SEQUENCE</scope>
    <source>
        <strain evidence="2">CGMCC 4.7308</strain>
    </source>
</reference>
<feature type="region of interest" description="Disordered" evidence="1">
    <location>
        <begin position="39"/>
        <end position="69"/>
    </location>
</feature>
<dbReference type="Proteomes" id="UP000655208">
    <property type="component" value="Unassembled WGS sequence"/>
</dbReference>
<comment type="caution">
    <text evidence="2">The sequence shown here is derived from an EMBL/GenBank/DDBJ whole genome shotgun (WGS) entry which is preliminary data.</text>
</comment>
<accession>A0A917SW06</accession>
<evidence type="ECO:0000313" key="2">
    <source>
        <dbReference type="EMBL" id="GGL98813.1"/>
    </source>
</evidence>
<name>A0A917SW06_9ACTN</name>
<protein>
    <recommendedName>
        <fullName evidence="4">Transmembrane protein</fullName>
    </recommendedName>
</protein>
<evidence type="ECO:0008006" key="4">
    <source>
        <dbReference type="Google" id="ProtNLM"/>
    </source>
</evidence>
<proteinExistence type="predicted"/>
<dbReference type="AlphaFoldDB" id="A0A917SW06"/>